<keyword evidence="3 4" id="KW-0408">Iron</keyword>
<dbReference type="RefSeq" id="XP_016758350.1">
    <property type="nucleotide sequence ID" value="XM_016903061.1"/>
</dbReference>
<dbReference type="GO" id="GO:0016705">
    <property type="term" value="F:oxidoreductase activity, acting on paired donors, with incorporation or reduction of molecular oxygen"/>
    <property type="evidence" value="ECO:0007669"/>
    <property type="project" value="InterPro"/>
</dbReference>
<evidence type="ECO:0000256" key="2">
    <source>
        <dbReference type="ARBA" id="ARBA00022723"/>
    </source>
</evidence>
<keyword evidence="5" id="KW-0560">Oxidoreductase</keyword>
<feature type="compositionally biased region" description="Basic and acidic residues" evidence="6">
    <location>
        <begin position="267"/>
        <end position="278"/>
    </location>
</feature>
<keyword evidence="9" id="KW-1185">Reference proteome</keyword>
<evidence type="ECO:0000256" key="4">
    <source>
        <dbReference type="PIRSR" id="PIRSR602401-1"/>
    </source>
</evidence>
<dbReference type="OrthoDB" id="1470350at2759"/>
<feature type="region of interest" description="Disordered" evidence="6">
    <location>
        <begin position="262"/>
        <end position="282"/>
    </location>
</feature>
<dbReference type="OMA" id="SWANPIR"/>
<dbReference type="InterPro" id="IPR050121">
    <property type="entry name" value="Cytochrome_P450_monoxygenase"/>
</dbReference>
<keyword evidence="5" id="KW-0503">Monooxygenase</keyword>
<sequence>MVLLFTALPLAYYVFYRTYSDPLSPIPGPLICRLTPLWSWYHSFIGDESRQIHALHEKYGPVVRIGPHEVIFAEGEALAPIYSEKGGFLKAPAYANFDSEGHKTIFSDLDPVHRAQRSKAVMPLFSTAALRSRSHVLESCIDQFIQRLRREIAIARETAEKTGGKAAPVDVLNLSRSFALDAVSSYLFGKSYNGCSEDTASTPLSASAYVDDIVSIGRFFFLPPYLFVPVFALYQKLFPPTEEEKLSAERVSNFTKPLIKLPTSPLRPKEEEREKEEEGGFQSYQTRLLTTARISPEETEIQMKDVIFAGTDTTGMNLSMIIWNLCKHPDIYAKLQQEVSEAAATTSSSSSSSSEEQNLPYLEAIVKETLRTSMANPTRFPRIVPPQGWTYTSPSSSSSSSPTTKTYFLPPGTQVSLQPWTLHSNPIIFPDPQDFNPQRWLSSSPTKEKMSRDWIPFGLGPRQCIARNLAMRELVLATKALAVSGVLEGARVVGEKVEVVEWFNARVKGGRVEVFWE</sequence>
<dbReference type="InterPro" id="IPR001128">
    <property type="entry name" value="Cyt_P450"/>
</dbReference>
<dbReference type="CDD" id="cd11062">
    <property type="entry name" value="CYP58-like"/>
    <property type="match status" value="1"/>
</dbReference>
<dbReference type="InterPro" id="IPR036396">
    <property type="entry name" value="Cyt_P450_sf"/>
</dbReference>
<dbReference type="InterPro" id="IPR002401">
    <property type="entry name" value="Cyt_P450_E_grp-I"/>
</dbReference>
<dbReference type="GO" id="GO:0005506">
    <property type="term" value="F:iron ion binding"/>
    <property type="evidence" value="ECO:0007669"/>
    <property type="project" value="InterPro"/>
</dbReference>
<dbReference type="Pfam" id="PF00067">
    <property type="entry name" value="p450"/>
    <property type="match status" value="1"/>
</dbReference>
<dbReference type="GO" id="GO:0004497">
    <property type="term" value="F:monooxygenase activity"/>
    <property type="evidence" value="ECO:0007669"/>
    <property type="project" value="UniProtKB-KW"/>
</dbReference>
<dbReference type="PANTHER" id="PTHR24305">
    <property type="entry name" value="CYTOCHROME P450"/>
    <property type="match status" value="1"/>
</dbReference>
<feature type="compositionally biased region" description="Low complexity" evidence="6">
    <location>
        <begin position="392"/>
        <end position="404"/>
    </location>
</feature>
<dbReference type="InterPro" id="IPR017972">
    <property type="entry name" value="Cyt_P450_CS"/>
</dbReference>
<keyword evidence="4 5" id="KW-0349">Heme</keyword>
<dbReference type="PANTHER" id="PTHR24305:SF156">
    <property type="entry name" value="P450, PUTATIVE (EUROFUNG)-RELATED"/>
    <property type="match status" value="1"/>
</dbReference>
<feature type="region of interest" description="Disordered" evidence="6">
    <location>
        <begin position="385"/>
        <end position="405"/>
    </location>
</feature>
<evidence type="ECO:0000313" key="8">
    <source>
        <dbReference type="EMBL" id="EMF10229.1"/>
    </source>
</evidence>
<evidence type="ECO:0000256" key="1">
    <source>
        <dbReference type="ARBA" id="ARBA00001971"/>
    </source>
</evidence>
<feature type="binding site" description="axial binding residue" evidence="4">
    <location>
        <position position="464"/>
    </location>
    <ligand>
        <name>heme</name>
        <dbReference type="ChEBI" id="CHEBI:30413"/>
    </ligand>
    <ligandPart>
        <name>Fe</name>
        <dbReference type="ChEBI" id="CHEBI:18248"/>
    </ligandPart>
</feature>
<accession>M3D015</accession>
<dbReference type="Proteomes" id="UP000016931">
    <property type="component" value="Unassembled WGS sequence"/>
</dbReference>
<keyword evidence="2 4" id="KW-0479">Metal-binding</keyword>
<feature type="chain" id="PRO_5004032111" evidence="7">
    <location>
        <begin position="21"/>
        <end position="517"/>
    </location>
</feature>
<comment type="cofactor">
    <cofactor evidence="1 4">
        <name>heme</name>
        <dbReference type="ChEBI" id="CHEBI:30413"/>
    </cofactor>
</comment>
<dbReference type="PROSITE" id="PS00086">
    <property type="entry name" value="CYTOCHROME_P450"/>
    <property type="match status" value="1"/>
</dbReference>
<evidence type="ECO:0000256" key="7">
    <source>
        <dbReference type="SAM" id="SignalP"/>
    </source>
</evidence>
<gene>
    <name evidence="8" type="ORF">SEPMUDRAFT_143962</name>
</gene>
<dbReference type="EMBL" id="KB456268">
    <property type="protein sequence ID" value="EMF10229.1"/>
    <property type="molecule type" value="Genomic_DNA"/>
</dbReference>
<evidence type="ECO:0000256" key="5">
    <source>
        <dbReference type="RuleBase" id="RU000461"/>
    </source>
</evidence>
<comment type="similarity">
    <text evidence="5">Belongs to the cytochrome P450 family.</text>
</comment>
<dbReference type="eggNOG" id="KOG0156">
    <property type="taxonomic scope" value="Eukaryota"/>
</dbReference>
<proteinExistence type="inferred from homology"/>
<dbReference type="HOGENOM" id="CLU_001570_14_2_1"/>
<organism evidence="8 9">
    <name type="scientific">Sphaerulina musiva (strain SO2202)</name>
    <name type="common">Poplar stem canker fungus</name>
    <name type="synonym">Septoria musiva</name>
    <dbReference type="NCBI Taxonomy" id="692275"/>
    <lineage>
        <taxon>Eukaryota</taxon>
        <taxon>Fungi</taxon>
        <taxon>Dikarya</taxon>
        <taxon>Ascomycota</taxon>
        <taxon>Pezizomycotina</taxon>
        <taxon>Dothideomycetes</taxon>
        <taxon>Dothideomycetidae</taxon>
        <taxon>Mycosphaerellales</taxon>
        <taxon>Mycosphaerellaceae</taxon>
        <taxon>Sphaerulina</taxon>
    </lineage>
</organism>
<dbReference type="PRINTS" id="PR00385">
    <property type="entry name" value="P450"/>
</dbReference>
<dbReference type="AlphaFoldDB" id="M3D015"/>
<evidence type="ECO:0000256" key="6">
    <source>
        <dbReference type="SAM" id="MobiDB-lite"/>
    </source>
</evidence>
<evidence type="ECO:0000256" key="3">
    <source>
        <dbReference type="ARBA" id="ARBA00023004"/>
    </source>
</evidence>
<dbReference type="GeneID" id="27900198"/>
<name>M3D015_SPHMS</name>
<dbReference type="SUPFAM" id="SSF48264">
    <property type="entry name" value="Cytochrome P450"/>
    <property type="match status" value="1"/>
</dbReference>
<reference evidence="8 9" key="1">
    <citation type="journal article" date="2012" name="PLoS Pathog.">
        <title>Diverse lifestyles and strategies of plant pathogenesis encoded in the genomes of eighteen Dothideomycetes fungi.</title>
        <authorList>
            <person name="Ohm R.A."/>
            <person name="Feau N."/>
            <person name="Henrissat B."/>
            <person name="Schoch C.L."/>
            <person name="Horwitz B.A."/>
            <person name="Barry K.W."/>
            <person name="Condon B.J."/>
            <person name="Copeland A.C."/>
            <person name="Dhillon B."/>
            <person name="Glaser F."/>
            <person name="Hesse C.N."/>
            <person name="Kosti I."/>
            <person name="LaButti K."/>
            <person name="Lindquist E.A."/>
            <person name="Lucas S."/>
            <person name="Salamov A.A."/>
            <person name="Bradshaw R.E."/>
            <person name="Ciuffetti L."/>
            <person name="Hamelin R.C."/>
            <person name="Kema G.H.J."/>
            <person name="Lawrence C."/>
            <person name="Scott J.A."/>
            <person name="Spatafora J.W."/>
            <person name="Turgeon B.G."/>
            <person name="de Wit P.J.G.M."/>
            <person name="Zhong S."/>
            <person name="Goodwin S.B."/>
            <person name="Grigoriev I.V."/>
        </authorList>
    </citation>
    <scope>NUCLEOTIDE SEQUENCE [LARGE SCALE GENOMIC DNA]</scope>
    <source>
        <strain evidence="8 9">SO2202</strain>
    </source>
</reference>
<feature type="signal peptide" evidence="7">
    <location>
        <begin position="1"/>
        <end position="20"/>
    </location>
</feature>
<protein>
    <submittedName>
        <fullName evidence="8">Cytochrome P450</fullName>
    </submittedName>
</protein>
<dbReference type="Gene3D" id="1.10.630.10">
    <property type="entry name" value="Cytochrome P450"/>
    <property type="match status" value="1"/>
</dbReference>
<evidence type="ECO:0000313" key="9">
    <source>
        <dbReference type="Proteomes" id="UP000016931"/>
    </source>
</evidence>
<dbReference type="STRING" id="692275.M3D015"/>
<dbReference type="PRINTS" id="PR00463">
    <property type="entry name" value="EP450I"/>
</dbReference>
<dbReference type="GO" id="GO:0020037">
    <property type="term" value="F:heme binding"/>
    <property type="evidence" value="ECO:0007669"/>
    <property type="project" value="InterPro"/>
</dbReference>
<keyword evidence="7" id="KW-0732">Signal</keyword>